<organism evidence="5 6">
    <name type="scientific">Viridibacterium curvum</name>
    <dbReference type="NCBI Taxonomy" id="1101404"/>
    <lineage>
        <taxon>Bacteria</taxon>
        <taxon>Pseudomonadati</taxon>
        <taxon>Pseudomonadota</taxon>
        <taxon>Betaproteobacteria</taxon>
        <taxon>Rhodocyclales</taxon>
        <taxon>Rhodocyclaceae</taxon>
        <taxon>Viridibacterium</taxon>
    </lineage>
</organism>
<dbReference type="RefSeq" id="WP_345533388.1">
    <property type="nucleotide sequence ID" value="NZ_BAABLD010000008.1"/>
</dbReference>
<protein>
    <submittedName>
        <fullName evidence="5">Glycosyltransferase family 4 protein</fullName>
    </submittedName>
</protein>
<dbReference type="PANTHER" id="PTHR12526">
    <property type="entry name" value="GLYCOSYLTRANSFERASE"/>
    <property type="match status" value="1"/>
</dbReference>
<dbReference type="Proteomes" id="UP001500547">
    <property type="component" value="Unassembled WGS sequence"/>
</dbReference>
<accession>A0ABP9QTS2</accession>
<dbReference type="SUPFAM" id="SSF53756">
    <property type="entry name" value="UDP-Glycosyltransferase/glycogen phosphorylase"/>
    <property type="match status" value="1"/>
</dbReference>
<keyword evidence="1" id="KW-0328">Glycosyltransferase</keyword>
<dbReference type="Pfam" id="PF13439">
    <property type="entry name" value="Glyco_transf_4"/>
    <property type="match status" value="1"/>
</dbReference>
<keyword evidence="2" id="KW-0808">Transferase</keyword>
<evidence type="ECO:0000256" key="2">
    <source>
        <dbReference type="ARBA" id="ARBA00022679"/>
    </source>
</evidence>
<feature type="domain" description="Glycosyl transferase family 1" evidence="3">
    <location>
        <begin position="182"/>
        <end position="342"/>
    </location>
</feature>
<dbReference type="InterPro" id="IPR001296">
    <property type="entry name" value="Glyco_trans_1"/>
</dbReference>
<evidence type="ECO:0000256" key="1">
    <source>
        <dbReference type="ARBA" id="ARBA00022676"/>
    </source>
</evidence>
<proteinExistence type="predicted"/>
<reference evidence="6" key="1">
    <citation type="journal article" date="2019" name="Int. J. Syst. Evol. Microbiol.">
        <title>The Global Catalogue of Microorganisms (GCM) 10K type strain sequencing project: providing services to taxonomists for standard genome sequencing and annotation.</title>
        <authorList>
            <consortium name="The Broad Institute Genomics Platform"/>
            <consortium name="The Broad Institute Genome Sequencing Center for Infectious Disease"/>
            <person name="Wu L."/>
            <person name="Ma J."/>
        </authorList>
    </citation>
    <scope>NUCLEOTIDE SEQUENCE [LARGE SCALE GENOMIC DNA]</scope>
    <source>
        <strain evidence="6">JCM 18715</strain>
    </source>
</reference>
<dbReference type="EMBL" id="BAABLD010000008">
    <property type="protein sequence ID" value="GAA5167297.1"/>
    <property type="molecule type" value="Genomic_DNA"/>
</dbReference>
<evidence type="ECO:0000313" key="6">
    <source>
        <dbReference type="Proteomes" id="UP001500547"/>
    </source>
</evidence>
<evidence type="ECO:0000259" key="4">
    <source>
        <dbReference type="Pfam" id="PF13439"/>
    </source>
</evidence>
<dbReference type="Pfam" id="PF00534">
    <property type="entry name" value="Glycos_transf_1"/>
    <property type="match status" value="1"/>
</dbReference>
<keyword evidence="6" id="KW-1185">Reference proteome</keyword>
<feature type="domain" description="Glycosyltransferase subfamily 4-like N-terminal" evidence="4">
    <location>
        <begin position="19"/>
        <end position="173"/>
    </location>
</feature>
<gene>
    <name evidence="5" type="ORF">GCM10025770_25720</name>
</gene>
<comment type="caution">
    <text evidence="5">The sequence shown here is derived from an EMBL/GenBank/DDBJ whole genome shotgun (WGS) entry which is preliminary data.</text>
</comment>
<dbReference type="CDD" id="cd03801">
    <property type="entry name" value="GT4_PimA-like"/>
    <property type="match status" value="1"/>
</dbReference>
<sequence>MTHASRPLHIVHTESSCGWGGQEIRILEESRGLIARGHRVTIVAPEVSNIFKRASEWGVPAVALPLLKKRPGPLLALRRWLRANAGDIDVINTHSSTDSWLAALARVGLGLPIVRTRHISAPVTASRANRWLYAKAAAHVVTTGEQLRRELVDNLGVSEARSTSIPTGIDTTRFVPGDKLAARAALELDANAFWVGIVATLRSWKGHAYLLEALANINDPQLKLAIVGDGPQRDNLRAKVAELGLESRVHFAGEQKNVPTWLQAFDAFALPSYANEGVSQAVMQAMSAGLPIITTAVGSMRDIIIEGQTGILVTPKDSTALAQAVRQLREQPELAAQLGAGAHAFAIEHCGLPRMLDRMERVFLNAATTP</sequence>
<evidence type="ECO:0000313" key="5">
    <source>
        <dbReference type="EMBL" id="GAA5167297.1"/>
    </source>
</evidence>
<dbReference type="Gene3D" id="3.40.50.2000">
    <property type="entry name" value="Glycogen Phosphorylase B"/>
    <property type="match status" value="2"/>
</dbReference>
<dbReference type="PANTHER" id="PTHR12526:SF510">
    <property type="entry name" value="D-INOSITOL 3-PHOSPHATE GLYCOSYLTRANSFERASE"/>
    <property type="match status" value="1"/>
</dbReference>
<name>A0ABP9QTS2_9RHOO</name>
<evidence type="ECO:0000259" key="3">
    <source>
        <dbReference type="Pfam" id="PF00534"/>
    </source>
</evidence>
<dbReference type="InterPro" id="IPR028098">
    <property type="entry name" value="Glyco_trans_4-like_N"/>
</dbReference>